<reference evidence="3" key="2">
    <citation type="journal article" date="2020" name="Nat. Commun.">
        <title>Large-scale genome sequencing of mycorrhizal fungi provides insights into the early evolution of symbiotic traits.</title>
        <authorList>
            <person name="Miyauchi S."/>
            <person name="Kiss E."/>
            <person name="Kuo A."/>
            <person name="Drula E."/>
            <person name="Kohler A."/>
            <person name="Sanchez-Garcia M."/>
            <person name="Morin E."/>
            <person name="Andreopoulos B."/>
            <person name="Barry K.W."/>
            <person name="Bonito G."/>
            <person name="Buee M."/>
            <person name="Carver A."/>
            <person name="Chen C."/>
            <person name="Cichocki N."/>
            <person name="Clum A."/>
            <person name="Culley D."/>
            <person name="Crous P.W."/>
            <person name="Fauchery L."/>
            <person name="Girlanda M."/>
            <person name="Hayes R.D."/>
            <person name="Keri Z."/>
            <person name="LaButti K."/>
            <person name="Lipzen A."/>
            <person name="Lombard V."/>
            <person name="Magnuson J."/>
            <person name="Maillard F."/>
            <person name="Murat C."/>
            <person name="Nolan M."/>
            <person name="Ohm R.A."/>
            <person name="Pangilinan J."/>
            <person name="Pereira M.F."/>
            <person name="Perotto S."/>
            <person name="Peter M."/>
            <person name="Pfister S."/>
            <person name="Riley R."/>
            <person name="Sitrit Y."/>
            <person name="Stielow J.B."/>
            <person name="Szollosi G."/>
            <person name="Zifcakova L."/>
            <person name="Stursova M."/>
            <person name="Spatafora J.W."/>
            <person name="Tedersoo L."/>
            <person name="Vaario L.M."/>
            <person name="Yamada A."/>
            <person name="Yan M."/>
            <person name="Wang P."/>
            <person name="Xu J."/>
            <person name="Bruns T."/>
            <person name="Baldrian P."/>
            <person name="Vilgalys R."/>
            <person name="Dunand C."/>
            <person name="Henrissat B."/>
            <person name="Grigoriev I.V."/>
            <person name="Hibbett D."/>
            <person name="Nagy L.G."/>
            <person name="Martin F.M."/>
        </authorList>
    </citation>
    <scope>NUCLEOTIDE SEQUENCE</scope>
    <source>
        <strain evidence="3">Prilba</strain>
    </source>
</reference>
<dbReference type="AlphaFoldDB" id="A0A9P5MYK2"/>
<dbReference type="OrthoDB" id="3162439at2759"/>
<reference evidence="3" key="1">
    <citation type="submission" date="2019-10" db="EMBL/GenBank/DDBJ databases">
        <authorList>
            <consortium name="DOE Joint Genome Institute"/>
            <person name="Kuo A."/>
            <person name="Miyauchi S."/>
            <person name="Kiss E."/>
            <person name="Drula E."/>
            <person name="Kohler A."/>
            <person name="Sanchez-Garcia M."/>
            <person name="Andreopoulos B."/>
            <person name="Barry K.W."/>
            <person name="Bonito G."/>
            <person name="Buee M."/>
            <person name="Carver A."/>
            <person name="Chen C."/>
            <person name="Cichocki N."/>
            <person name="Clum A."/>
            <person name="Culley D."/>
            <person name="Crous P.W."/>
            <person name="Fauchery L."/>
            <person name="Girlanda M."/>
            <person name="Hayes R."/>
            <person name="Keri Z."/>
            <person name="LaButti K."/>
            <person name="Lipzen A."/>
            <person name="Lombard V."/>
            <person name="Magnuson J."/>
            <person name="Maillard F."/>
            <person name="Morin E."/>
            <person name="Murat C."/>
            <person name="Nolan M."/>
            <person name="Ohm R."/>
            <person name="Pangilinan J."/>
            <person name="Pereira M."/>
            <person name="Perotto S."/>
            <person name="Peter M."/>
            <person name="Riley R."/>
            <person name="Sitrit Y."/>
            <person name="Stielow B."/>
            <person name="Szollosi G."/>
            <person name="Zifcakova L."/>
            <person name="Stursova M."/>
            <person name="Spatafora J.W."/>
            <person name="Tedersoo L."/>
            <person name="Vaario L.-M."/>
            <person name="Yamada A."/>
            <person name="Yan M."/>
            <person name="Wang P."/>
            <person name="Xu J."/>
            <person name="Bruns T."/>
            <person name="Baldrian P."/>
            <person name="Vilgalys R."/>
            <person name="Henrissat B."/>
            <person name="Grigoriev I.V."/>
            <person name="Hibbett D."/>
            <person name="Nagy L.G."/>
            <person name="Martin F.M."/>
        </authorList>
    </citation>
    <scope>NUCLEOTIDE SEQUENCE</scope>
    <source>
        <strain evidence="3">Prilba</strain>
    </source>
</reference>
<dbReference type="InterPro" id="IPR018712">
    <property type="entry name" value="Tle1-like_cat"/>
</dbReference>
<evidence type="ECO:0000256" key="1">
    <source>
        <dbReference type="SAM" id="MobiDB-lite"/>
    </source>
</evidence>
<organism evidence="3 4">
    <name type="scientific">Russula ochroleuca</name>
    <dbReference type="NCBI Taxonomy" id="152965"/>
    <lineage>
        <taxon>Eukaryota</taxon>
        <taxon>Fungi</taxon>
        <taxon>Dikarya</taxon>
        <taxon>Basidiomycota</taxon>
        <taxon>Agaricomycotina</taxon>
        <taxon>Agaricomycetes</taxon>
        <taxon>Russulales</taxon>
        <taxon>Russulaceae</taxon>
        <taxon>Russula</taxon>
    </lineage>
</organism>
<feature type="region of interest" description="Disordered" evidence="1">
    <location>
        <begin position="417"/>
        <end position="436"/>
    </location>
</feature>
<comment type="caution">
    <text evidence="3">The sequence shown here is derived from an EMBL/GenBank/DDBJ whole genome shotgun (WGS) entry which is preliminary data.</text>
</comment>
<dbReference type="SUPFAM" id="SSF53474">
    <property type="entry name" value="alpha/beta-Hydrolases"/>
    <property type="match status" value="1"/>
</dbReference>
<proteinExistence type="predicted"/>
<dbReference type="Proteomes" id="UP000759537">
    <property type="component" value="Unassembled WGS sequence"/>
</dbReference>
<feature type="region of interest" description="Disordered" evidence="1">
    <location>
        <begin position="308"/>
        <end position="343"/>
    </location>
</feature>
<accession>A0A9P5MYK2</accession>
<gene>
    <name evidence="3" type="ORF">DFH94DRAFT_628358</name>
</gene>
<dbReference type="EMBL" id="WHVB01000006">
    <property type="protein sequence ID" value="KAF8481787.1"/>
    <property type="molecule type" value="Genomic_DNA"/>
</dbReference>
<dbReference type="InterPro" id="IPR029058">
    <property type="entry name" value="AB_hydrolase_fold"/>
</dbReference>
<sequence length="436" mass="49414">MTRNHRGGSHRNPRTLILCFDGTTDQYDDHNTNVVKLYSLFKKDSAQDQLCYYQAGVGTYIPPGLVSPISTWIAQTLDKGVAWFLYQHVMDGYKFLMQNYNVGDEVCLFGFSRGAYTARALAGMLHKVGLLSKDNYEQIPFAYKLYTSTKASDNELADGFKDTFCRQVPIEFVGVWDTVASVGFVVGRSLPFVNVNTTIKVFRQALALDEHRSKFCPKFYHRSKSNKPGQAIPEGSADEKFPDLDVKEVWFVGSHADVGGGSVPNKKENSLSNISLRWMIQELVRADCGVLFDLEAFDRWHIPKNIAQTPSPSRSTSLSPIGGVGGRVETNGQGSQDSLRSHDSSLLDAEDVEQRINDQLKDARVWWLLEIIPTRYPFMTRKGGKWVKRLRFHFGHGRHVPHDPLFHESVRMRIEKSGSRYRPKAKYRQGTETYVT</sequence>
<name>A0A9P5MYK2_9AGAM</name>
<feature type="domain" description="T6SS Phospholipase effector Tle1-like catalytic" evidence="2">
    <location>
        <begin position="14"/>
        <end position="282"/>
    </location>
</feature>
<feature type="compositionally biased region" description="Low complexity" evidence="1">
    <location>
        <begin position="309"/>
        <end position="320"/>
    </location>
</feature>
<dbReference type="PANTHER" id="PTHR33840:SF2">
    <property type="entry name" value="TLE1 PHOSPHOLIPASE DOMAIN-CONTAINING PROTEIN"/>
    <property type="match status" value="1"/>
</dbReference>
<dbReference type="PANTHER" id="PTHR33840">
    <property type="match status" value="1"/>
</dbReference>
<dbReference type="Pfam" id="PF09994">
    <property type="entry name" value="T6SS_Tle1-like_cat"/>
    <property type="match status" value="1"/>
</dbReference>
<evidence type="ECO:0000313" key="4">
    <source>
        <dbReference type="Proteomes" id="UP000759537"/>
    </source>
</evidence>
<evidence type="ECO:0000259" key="2">
    <source>
        <dbReference type="Pfam" id="PF09994"/>
    </source>
</evidence>
<evidence type="ECO:0000313" key="3">
    <source>
        <dbReference type="EMBL" id="KAF8481787.1"/>
    </source>
</evidence>
<protein>
    <recommendedName>
        <fullName evidence="2">T6SS Phospholipase effector Tle1-like catalytic domain-containing protein</fullName>
    </recommendedName>
</protein>
<keyword evidence="4" id="KW-1185">Reference proteome</keyword>